<feature type="region of interest" description="Disordered" evidence="1">
    <location>
        <begin position="1"/>
        <end position="60"/>
    </location>
</feature>
<dbReference type="AlphaFoldDB" id="A0A6A2Y373"/>
<dbReference type="EMBL" id="VEPZ02001516">
    <property type="protein sequence ID" value="KAE8670036.1"/>
    <property type="molecule type" value="Genomic_DNA"/>
</dbReference>
<organism evidence="2 3">
    <name type="scientific">Hibiscus syriacus</name>
    <name type="common">Rose of Sharon</name>
    <dbReference type="NCBI Taxonomy" id="106335"/>
    <lineage>
        <taxon>Eukaryota</taxon>
        <taxon>Viridiplantae</taxon>
        <taxon>Streptophyta</taxon>
        <taxon>Embryophyta</taxon>
        <taxon>Tracheophyta</taxon>
        <taxon>Spermatophyta</taxon>
        <taxon>Magnoliopsida</taxon>
        <taxon>eudicotyledons</taxon>
        <taxon>Gunneridae</taxon>
        <taxon>Pentapetalae</taxon>
        <taxon>rosids</taxon>
        <taxon>malvids</taxon>
        <taxon>Malvales</taxon>
        <taxon>Malvaceae</taxon>
        <taxon>Malvoideae</taxon>
        <taxon>Hibiscus</taxon>
    </lineage>
</organism>
<sequence>MEGEDVDEIKAKIDPANKAVSKFGEHMAGGGSRGSESSSSGGAQGGYQAQEGEYEEGKMQ</sequence>
<evidence type="ECO:0000313" key="3">
    <source>
        <dbReference type="Proteomes" id="UP000436088"/>
    </source>
</evidence>
<gene>
    <name evidence="2" type="ORF">F3Y22_tig00112206pilonHSYRG00159</name>
</gene>
<accession>A0A6A2Y373</accession>
<evidence type="ECO:0000313" key="2">
    <source>
        <dbReference type="EMBL" id="KAE8670036.1"/>
    </source>
</evidence>
<reference evidence="2" key="1">
    <citation type="submission" date="2019-09" db="EMBL/GenBank/DDBJ databases">
        <title>Draft genome information of white flower Hibiscus syriacus.</title>
        <authorList>
            <person name="Kim Y.-M."/>
        </authorList>
    </citation>
    <scope>NUCLEOTIDE SEQUENCE [LARGE SCALE GENOMIC DNA]</scope>
    <source>
        <strain evidence="2">YM2019G1</strain>
    </source>
</reference>
<protein>
    <submittedName>
        <fullName evidence="2">Uncharacterized protein</fullName>
    </submittedName>
</protein>
<name>A0A6A2Y373_HIBSY</name>
<comment type="caution">
    <text evidence="2">The sequence shown here is derived from an EMBL/GenBank/DDBJ whole genome shotgun (WGS) entry which is preliminary data.</text>
</comment>
<proteinExistence type="predicted"/>
<keyword evidence="3" id="KW-1185">Reference proteome</keyword>
<evidence type="ECO:0000256" key="1">
    <source>
        <dbReference type="SAM" id="MobiDB-lite"/>
    </source>
</evidence>
<dbReference type="Proteomes" id="UP000436088">
    <property type="component" value="Unassembled WGS sequence"/>
</dbReference>
<feature type="compositionally biased region" description="Low complexity" evidence="1">
    <location>
        <begin position="34"/>
        <end position="51"/>
    </location>
</feature>